<dbReference type="Gene3D" id="3.10.20.90">
    <property type="entry name" value="Phosphatidylinositol 3-kinase Catalytic Subunit, Chain A, domain 1"/>
    <property type="match status" value="1"/>
</dbReference>
<dbReference type="SUPFAM" id="SSF46934">
    <property type="entry name" value="UBA-like"/>
    <property type="match status" value="1"/>
</dbReference>
<dbReference type="EMBL" id="KQ965788">
    <property type="protein sequence ID" value="KXS12468.1"/>
    <property type="molecule type" value="Genomic_DNA"/>
</dbReference>
<dbReference type="GO" id="GO:0043161">
    <property type="term" value="P:proteasome-mediated ubiquitin-dependent protein catabolic process"/>
    <property type="evidence" value="ECO:0007669"/>
    <property type="project" value="EnsemblFungi"/>
</dbReference>
<dbReference type="PANTHER" id="PTHR23322:SF6">
    <property type="entry name" value="UBX DOMAIN-CONTAINING PROTEIN 7"/>
    <property type="match status" value="1"/>
</dbReference>
<dbReference type="STRING" id="1344416.A0A139A739"/>
<dbReference type="SMART" id="SM00594">
    <property type="entry name" value="UAS"/>
    <property type="match status" value="1"/>
</dbReference>
<dbReference type="InterPro" id="IPR029071">
    <property type="entry name" value="Ubiquitin-like_domsf"/>
</dbReference>
<dbReference type="InterPro" id="IPR050730">
    <property type="entry name" value="UBX_domain-protein"/>
</dbReference>
<dbReference type="Pfam" id="PF14555">
    <property type="entry name" value="UBA_4"/>
    <property type="match status" value="1"/>
</dbReference>
<dbReference type="CDD" id="cd14273">
    <property type="entry name" value="UBA_TAP-C_like"/>
    <property type="match status" value="1"/>
</dbReference>
<keyword evidence="4" id="KW-1185">Reference proteome</keyword>
<dbReference type="InterPro" id="IPR036249">
    <property type="entry name" value="Thioredoxin-like_sf"/>
</dbReference>
<dbReference type="SUPFAM" id="SSF54236">
    <property type="entry name" value="Ubiquitin-like"/>
    <property type="match status" value="1"/>
</dbReference>
<dbReference type="OMA" id="PAIFDCQ"/>
<dbReference type="PANTHER" id="PTHR23322">
    <property type="entry name" value="FAS-ASSOCIATED PROTEIN"/>
    <property type="match status" value="1"/>
</dbReference>
<dbReference type="PROSITE" id="PS50033">
    <property type="entry name" value="UBX"/>
    <property type="match status" value="1"/>
</dbReference>
<organism evidence="3 4">
    <name type="scientific">Gonapodya prolifera (strain JEL478)</name>
    <name type="common">Monoblepharis prolifera</name>
    <dbReference type="NCBI Taxonomy" id="1344416"/>
    <lineage>
        <taxon>Eukaryota</taxon>
        <taxon>Fungi</taxon>
        <taxon>Fungi incertae sedis</taxon>
        <taxon>Chytridiomycota</taxon>
        <taxon>Chytridiomycota incertae sedis</taxon>
        <taxon>Monoblepharidomycetes</taxon>
        <taxon>Monoblepharidales</taxon>
        <taxon>Gonapodyaceae</taxon>
        <taxon>Gonapodya</taxon>
    </lineage>
</organism>
<dbReference type="Gene3D" id="3.40.30.10">
    <property type="entry name" value="Glutaredoxin"/>
    <property type="match status" value="1"/>
</dbReference>
<reference evidence="3 4" key="1">
    <citation type="journal article" date="2015" name="Genome Biol. Evol.">
        <title>Phylogenomic analyses indicate that early fungi evolved digesting cell walls of algal ancestors of land plants.</title>
        <authorList>
            <person name="Chang Y."/>
            <person name="Wang S."/>
            <person name="Sekimoto S."/>
            <person name="Aerts A.L."/>
            <person name="Choi C."/>
            <person name="Clum A."/>
            <person name="LaButti K.M."/>
            <person name="Lindquist E.A."/>
            <person name="Yee Ngan C."/>
            <person name="Ohm R.A."/>
            <person name="Salamov A.A."/>
            <person name="Grigoriev I.V."/>
            <person name="Spatafora J.W."/>
            <person name="Berbee M.L."/>
        </authorList>
    </citation>
    <scope>NUCLEOTIDE SEQUENCE [LARGE SCALE GENOMIC DNA]</scope>
    <source>
        <strain evidence="3 4">JEL478</strain>
    </source>
</reference>
<feature type="domain" description="UBX" evidence="2">
    <location>
        <begin position="376"/>
        <end position="453"/>
    </location>
</feature>
<dbReference type="CDD" id="cd01767">
    <property type="entry name" value="UBX"/>
    <property type="match status" value="1"/>
</dbReference>
<dbReference type="CDD" id="cd02958">
    <property type="entry name" value="UAS"/>
    <property type="match status" value="1"/>
</dbReference>
<evidence type="ECO:0000313" key="4">
    <source>
        <dbReference type="Proteomes" id="UP000070544"/>
    </source>
</evidence>
<dbReference type="InterPro" id="IPR001012">
    <property type="entry name" value="UBX_dom"/>
</dbReference>
<dbReference type="SUPFAM" id="SSF52833">
    <property type="entry name" value="Thioredoxin-like"/>
    <property type="match status" value="1"/>
</dbReference>
<evidence type="ECO:0000259" key="2">
    <source>
        <dbReference type="PROSITE" id="PS50033"/>
    </source>
</evidence>
<gene>
    <name evidence="3" type="ORF">M427DRAFT_59608</name>
</gene>
<dbReference type="Pfam" id="PF13899">
    <property type="entry name" value="Thioredoxin_7"/>
    <property type="match status" value="1"/>
</dbReference>
<dbReference type="Gene3D" id="1.10.8.10">
    <property type="entry name" value="DNA helicase RuvA subunit, C-terminal domain"/>
    <property type="match status" value="1"/>
</dbReference>
<feature type="region of interest" description="Disordered" evidence="1">
    <location>
        <begin position="47"/>
        <end position="94"/>
    </location>
</feature>
<dbReference type="Pfam" id="PF00789">
    <property type="entry name" value="UBX"/>
    <property type="match status" value="1"/>
</dbReference>
<dbReference type="Proteomes" id="UP000070544">
    <property type="component" value="Unassembled WGS sequence"/>
</dbReference>
<dbReference type="GO" id="GO:0051117">
    <property type="term" value="F:ATPase binding"/>
    <property type="evidence" value="ECO:0007669"/>
    <property type="project" value="EnsemblFungi"/>
</dbReference>
<dbReference type="GO" id="GO:0043130">
    <property type="term" value="F:ubiquitin binding"/>
    <property type="evidence" value="ECO:0007669"/>
    <property type="project" value="EnsemblFungi"/>
</dbReference>
<sequence length="456" mass="50024">MADDDVSSEDILQFCEMAGCDPEIAASYLKVSNNDLERALGLFFETGGAPLDVPPSSSSRAPDLPGLEDDNPYSALPEPDSGARSRRNDGEGVRAPIARTMDTLVGGGGPYGMTMPPVYGMGRGTGSGSSYPTIGNAVPEAFRDFEREAGGRSSGAGEDNRRDRLADLFKPPTDIMFPGEFDAGRLVAQQKAKWILVNIQDPTEFQCQVLNRDIWSSPVVKEAIKENFIFMQFGSASQEGQKYTHFYKAYRFPHVAIIDPRTGEKVVELKRLQEATDFVLERYEFTDNHSLMDFKRKPATPDQGAKDKKKKLVSEMSEEEQLLAAMQASLGNGDSGQESVSDVIDVDVGMDEVVPEPPSLSVFARIASVEHPDPPDGKDTTRVQIRLPDGRRVVKRVRKADPVRYLFEHAKATIAGANDKEFELVSPTRLSLIDFLDSTITEAKLEGAAIMLTFTS</sequence>
<dbReference type="AlphaFoldDB" id="A0A139A739"/>
<proteinExistence type="predicted"/>
<evidence type="ECO:0000313" key="3">
    <source>
        <dbReference type="EMBL" id="KXS12468.1"/>
    </source>
</evidence>
<accession>A0A139A739</accession>
<dbReference type="SMART" id="SM00166">
    <property type="entry name" value="UBX"/>
    <property type="match status" value="1"/>
</dbReference>
<feature type="compositionally biased region" description="Basic and acidic residues" evidence="1">
    <location>
        <begin position="81"/>
        <end position="92"/>
    </location>
</feature>
<name>A0A139A739_GONPJ</name>
<dbReference type="OrthoDB" id="270602at2759"/>
<evidence type="ECO:0000256" key="1">
    <source>
        <dbReference type="SAM" id="MobiDB-lite"/>
    </source>
</evidence>
<protein>
    <recommendedName>
        <fullName evidence="2">UBX domain-containing protein</fullName>
    </recommendedName>
</protein>
<dbReference type="InterPro" id="IPR009060">
    <property type="entry name" value="UBA-like_sf"/>
</dbReference>
<dbReference type="GO" id="GO:0005634">
    <property type="term" value="C:nucleus"/>
    <property type="evidence" value="ECO:0007669"/>
    <property type="project" value="TreeGrafter"/>
</dbReference>
<dbReference type="InterPro" id="IPR006577">
    <property type="entry name" value="UAS"/>
</dbReference>
<feature type="region of interest" description="Disordered" evidence="1">
    <location>
        <begin position="294"/>
        <end position="313"/>
    </location>
</feature>